<feature type="transmembrane region" description="Helical" evidence="14">
    <location>
        <begin position="12"/>
        <end position="29"/>
    </location>
</feature>
<keyword evidence="12" id="KW-0902">Two-component regulatory system</keyword>
<evidence type="ECO:0000313" key="16">
    <source>
        <dbReference type="EMBL" id="GIP53695.1"/>
    </source>
</evidence>
<keyword evidence="10" id="KW-0067">ATP-binding</keyword>
<evidence type="ECO:0000256" key="9">
    <source>
        <dbReference type="ARBA" id="ARBA00022777"/>
    </source>
</evidence>
<evidence type="ECO:0000256" key="10">
    <source>
        <dbReference type="ARBA" id="ARBA00022840"/>
    </source>
</evidence>
<dbReference type="Pfam" id="PF02518">
    <property type="entry name" value="HATPase_c"/>
    <property type="match status" value="1"/>
</dbReference>
<evidence type="ECO:0000256" key="2">
    <source>
        <dbReference type="ARBA" id="ARBA00004651"/>
    </source>
</evidence>
<dbReference type="PANTHER" id="PTHR45453">
    <property type="entry name" value="PHOSPHATE REGULON SENSOR PROTEIN PHOR"/>
    <property type="match status" value="1"/>
</dbReference>
<dbReference type="InterPro" id="IPR003661">
    <property type="entry name" value="HisK_dim/P_dom"/>
</dbReference>
<dbReference type="InterPro" id="IPR003594">
    <property type="entry name" value="HATPase_dom"/>
</dbReference>
<proteinExistence type="predicted"/>
<keyword evidence="7 14" id="KW-0812">Transmembrane</keyword>
<dbReference type="InterPro" id="IPR036890">
    <property type="entry name" value="HATPase_C_sf"/>
</dbReference>
<evidence type="ECO:0000256" key="13">
    <source>
        <dbReference type="ARBA" id="ARBA00023136"/>
    </source>
</evidence>
<reference evidence="16 17" key="1">
    <citation type="submission" date="2021-03" db="EMBL/GenBank/DDBJ databases">
        <title>Antimicrobial resistance genes in bacteria isolated from Japanese honey, and their potential for conferring macrolide and lincosamide resistance in the American foulbrood pathogen Paenibacillus larvae.</title>
        <authorList>
            <person name="Okamoto M."/>
            <person name="Kumagai M."/>
            <person name="Kanamori H."/>
            <person name="Takamatsu D."/>
        </authorList>
    </citation>
    <scope>NUCLEOTIDE SEQUENCE [LARGE SCALE GENOMIC DNA]</scope>
    <source>
        <strain evidence="16 17">J42TS3</strain>
    </source>
</reference>
<keyword evidence="9" id="KW-0418">Kinase</keyword>
<dbReference type="Gene3D" id="3.30.565.10">
    <property type="entry name" value="Histidine kinase-like ATPase, C-terminal domain"/>
    <property type="match status" value="1"/>
</dbReference>
<feature type="transmembrane region" description="Helical" evidence="14">
    <location>
        <begin position="35"/>
        <end position="55"/>
    </location>
</feature>
<dbReference type="EC" id="2.7.13.3" evidence="3"/>
<evidence type="ECO:0000256" key="3">
    <source>
        <dbReference type="ARBA" id="ARBA00012438"/>
    </source>
</evidence>
<dbReference type="PROSITE" id="PS50109">
    <property type="entry name" value="HIS_KIN"/>
    <property type="match status" value="1"/>
</dbReference>
<keyword evidence="5" id="KW-0597">Phosphoprotein</keyword>
<evidence type="ECO:0000313" key="17">
    <source>
        <dbReference type="Proteomes" id="UP000679992"/>
    </source>
</evidence>
<evidence type="ECO:0000256" key="6">
    <source>
        <dbReference type="ARBA" id="ARBA00022679"/>
    </source>
</evidence>
<keyword evidence="4" id="KW-1003">Cell membrane</keyword>
<organism evidence="16 17">
    <name type="scientific">Paenibacillus vini</name>
    <dbReference type="NCBI Taxonomy" id="1476024"/>
    <lineage>
        <taxon>Bacteria</taxon>
        <taxon>Bacillati</taxon>
        <taxon>Bacillota</taxon>
        <taxon>Bacilli</taxon>
        <taxon>Bacillales</taxon>
        <taxon>Paenibacillaceae</taxon>
        <taxon>Paenibacillus</taxon>
    </lineage>
</organism>
<evidence type="ECO:0000256" key="7">
    <source>
        <dbReference type="ARBA" id="ARBA00022692"/>
    </source>
</evidence>
<dbReference type="CDD" id="cd00082">
    <property type="entry name" value="HisKA"/>
    <property type="match status" value="1"/>
</dbReference>
<dbReference type="InterPro" id="IPR004358">
    <property type="entry name" value="Sig_transdc_His_kin-like_C"/>
</dbReference>
<keyword evidence="13 14" id="KW-0472">Membrane</keyword>
<evidence type="ECO:0000256" key="8">
    <source>
        <dbReference type="ARBA" id="ARBA00022741"/>
    </source>
</evidence>
<evidence type="ECO:0000256" key="11">
    <source>
        <dbReference type="ARBA" id="ARBA00022989"/>
    </source>
</evidence>
<evidence type="ECO:0000256" key="5">
    <source>
        <dbReference type="ARBA" id="ARBA00022553"/>
    </source>
</evidence>
<keyword evidence="6" id="KW-0808">Transferase</keyword>
<evidence type="ECO:0000256" key="12">
    <source>
        <dbReference type="ARBA" id="ARBA00023012"/>
    </source>
</evidence>
<keyword evidence="11 14" id="KW-1133">Transmembrane helix</keyword>
<dbReference type="PRINTS" id="PR00344">
    <property type="entry name" value="BCTRLSENSOR"/>
</dbReference>
<feature type="domain" description="Histidine kinase" evidence="15">
    <location>
        <begin position="121"/>
        <end position="326"/>
    </location>
</feature>
<evidence type="ECO:0000256" key="4">
    <source>
        <dbReference type="ARBA" id="ARBA00022475"/>
    </source>
</evidence>
<comment type="caution">
    <text evidence="16">The sequence shown here is derived from an EMBL/GenBank/DDBJ whole genome shotgun (WGS) entry which is preliminary data.</text>
</comment>
<dbReference type="SMART" id="SM00387">
    <property type="entry name" value="HATPase_c"/>
    <property type="match status" value="1"/>
</dbReference>
<evidence type="ECO:0000256" key="1">
    <source>
        <dbReference type="ARBA" id="ARBA00000085"/>
    </source>
</evidence>
<gene>
    <name evidence="16" type="primary">bceS</name>
    <name evidence="16" type="ORF">J42TS3_27300</name>
</gene>
<dbReference type="Proteomes" id="UP000679992">
    <property type="component" value="Unassembled WGS sequence"/>
</dbReference>
<comment type="subcellular location">
    <subcellularLocation>
        <location evidence="2">Cell membrane</location>
        <topology evidence="2">Multi-pass membrane protein</topology>
    </subcellularLocation>
</comment>
<name>A0ABQ4ME67_9BACL</name>
<keyword evidence="17" id="KW-1185">Reference proteome</keyword>
<dbReference type="PANTHER" id="PTHR45453:SF2">
    <property type="entry name" value="HISTIDINE KINASE"/>
    <property type="match status" value="1"/>
</dbReference>
<dbReference type="SUPFAM" id="SSF55874">
    <property type="entry name" value="ATPase domain of HSP90 chaperone/DNA topoisomerase II/histidine kinase"/>
    <property type="match status" value="1"/>
</dbReference>
<dbReference type="RefSeq" id="WP_213655191.1">
    <property type="nucleotide sequence ID" value="NZ_BOSL01000008.1"/>
</dbReference>
<sequence>MIGKYLRERLSWILLFLCLQLLILFVAAIDATIPFMPILYIVFLSFLIFIAFLVIRYPRETRFYASLESWDDMYDLASVADPESPFETITTEVLTRQTERYKKEASLYMIELEQEKDDLLSWIHEVKTPLTTLRLMIERLDNETLKSQMMYEWLRIHLLLDQQLHQKRISFIKNDLFIEQTALEPIIYTEIKSLKSWCLQKNIGFDVSLPAAEVLTDVKWLGFIIRQLLTNAVKYSDASDIVIESRVKDGQVHLRIQDFGRGIDPKDLPRIFDKGFTSTTLHKDSAATGMGLYLAQKAADSLLIRIDVVSKPGEGTVFTLYFPKKNEFLSLTGM</sequence>
<keyword evidence="8" id="KW-0547">Nucleotide-binding</keyword>
<dbReference type="InterPro" id="IPR050351">
    <property type="entry name" value="BphY/WalK/GraS-like"/>
</dbReference>
<dbReference type="InterPro" id="IPR005467">
    <property type="entry name" value="His_kinase_dom"/>
</dbReference>
<evidence type="ECO:0000256" key="14">
    <source>
        <dbReference type="SAM" id="Phobius"/>
    </source>
</evidence>
<evidence type="ECO:0000259" key="15">
    <source>
        <dbReference type="PROSITE" id="PS50109"/>
    </source>
</evidence>
<comment type="catalytic activity">
    <reaction evidence="1">
        <text>ATP + protein L-histidine = ADP + protein N-phospho-L-histidine.</text>
        <dbReference type="EC" id="2.7.13.3"/>
    </reaction>
</comment>
<accession>A0ABQ4ME67</accession>
<protein>
    <recommendedName>
        <fullName evidence="3">histidine kinase</fullName>
        <ecNumber evidence="3">2.7.13.3</ecNumber>
    </recommendedName>
</protein>
<dbReference type="EMBL" id="BOSL01000008">
    <property type="protein sequence ID" value="GIP53695.1"/>
    <property type="molecule type" value="Genomic_DNA"/>
</dbReference>